<protein>
    <submittedName>
        <fullName evidence="1">Uncharacterized protein</fullName>
    </submittedName>
</protein>
<dbReference type="Proteomes" id="UP000480246">
    <property type="component" value="Unassembled WGS sequence"/>
</dbReference>
<keyword evidence="2" id="KW-1185">Reference proteome</keyword>
<reference evidence="1 2" key="1">
    <citation type="submission" date="2019-10" db="EMBL/GenBank/DDBJ databases">
        <title>Gracilibacillus sp. nov. isolated from rice seeds.</title>
        <authorList>
            <person name="He S."/>
        </authorList>
    </citation>
    <scope>NUCLEOTIDE SEQUENCE [LARGE SCALE GENOMIC DNA]</scope>
    <source>
        <strain evidence="1 2">TD8</strain>
    </source>
</reference>
<gene>
    <name evidence="1" type="ORF">F9U64_12110</name>
</gene>
<sequence>MKQSYFILQADNFSEFQIAFGKVFWMYDDMITSYGGFGHNIDFEHIEYERFLFADTDAEMDIYQKQLEVVKQGSLVALGCEVVNLLDEEHRDDRVYNFITVALSHPTIEDLPFEKEVLLAMKKALDEALDVAWETLPYGSRLDDMLKEVYKRFVLQYFRDMLGEGKLS</sequence>
<dbReference type="EMBL" id="WEID01000057">
    <property type="protein sequence ID" value="KAB8133639.1"/>
    <property type="molecule type" value="Genomic_DNA"/>
</dbReference>
<evidence type="ECO:0000313" key="1">
    <source>
        <dbReference type="EMBL" id="KAB8133639.1"/>
    </source>
</evidence>
<accession>A0A7C8GSV5</accession>
<dbReference type="RefSeq" id="WP_153403721.1">
    <property type="nucleotide sequence ID" value="NZ_ML762431.1"/>
</dbReference>
<name>A0A7C8GSV5_9BACI</name>
<dbReference type="OrthoDB" id="3078423at2"/>
<comment type="caution">
    <text evidence="1">The sequence shown here is derived from an EMBL/GenBank/DDBJ whole genome shotgun (WGS) entry which is preliminary data.</text>
</comment>
<dbReference type="AlphaFoldDB" id="A0A7C8GSV5"/>
<organism evidence="1 2">
    <name type="scientific">Gracilibacillus oryzae</name>
    <dbReference type="NCBI Taxonomy" id="1672701"/>
    <lineage>
        <taxon>Bacteria</taxon>
        <taxon>Bacillati</taxon>
        <taxon>Bacillota</taxon>
        <taxon>Bacilli</taxon>
        <taxon>Bacillales</taxon>
        <taxon>Bacillaceae</taxon>
        <taxon>Gracilibacillus</taxon>
    </lineage>
</organism>
<proteinExistence type="predicted"/>
<evidence type="ECO:0000313" key="2">
    <source>
        <dbReference type="Proteomes" id="UP000480246"/>
    </source>
</evidence>